<gene>
    <name evidence="2" type="ORF">SAMN05421789_104230</name>
</gene>
<dbReference type="Proteomes" id="UP000185839">
    <property type="component" value="Unassembled WGS sequence"/>
</dbReference>
<dbReference type="STRING" id="713588.SAMN05421789_104230"/>
<sequence length="91" mass="10677">METLGENQMWKAVKQLVINSISITLLSIAVFLLFLDKLLKSDSLFMLFLVMMLLFNGIPWFFIKPKLHLKIKSDNEKIISKVDKFKKFLKN</sequence>
<keyword evidence="3" id="KW-1185">Reference proteome</keyword>
<keyword evidence="1" id="KW-0472">Membrane</keyword>
<organism evidence="2 3">
    <name type="scientific">Kaistella chaponensis</name>
    <dbReference type="NCBI Taxonomy" id="713588"/>
    <lineage>
        <taxon>Bacteria</taxon>
        <taxon>Pseudomonadati</taxon>
        <taxon>Bacteroidota</taxon>
        <taxon>Flavobacteriia</taxon>
        <taxon>Flavobacteriales</taxon>
        <taxon>Weeksellaceae</taxon>
        <taxon>Chryseobacterium group</taxon>
        <taxon>Kaistella</taxon>
    </lineage>
</organism>
<protein>
    <submittedName>
        <fullName evidence="2">Uncharacterized protein</fullName>
    </submittedName>
</protein>
<feature type="transmembrane region" description="Helical" evidence="1">
    <location>
        <begin position="12"/>
        <end position="32"/>
    </location>
</feature>
<evidence type="ECO:0000313" key="3">
    <source>
        <dbReference type="Proteomes" id="UP000185839"/>
    </source>
</evidence>
<dbReference type="EMBL" id="FTOI01000004">
    <property type="protein sequence ID" value="SIS68992.1"/>
    <property type="molecule type" value="Genomic_DNA"/>
</dbReference>
<evidence type="ECO:0000256" key="1">
    <source>
        <dbReference type="SAM" id="Phobius"/>
    </source>
</evidence>
<reference evidence="3" key="1">
    <citation type="submission" date="2017-01" db="EMBL/GenBank/DDBJ databases">
        <authorList>
            <person name="Varghese N."/>
            <person name="Submissions S."/>
        </authorList>
    </citation>
    <scope>NUCLEOTIDE SEQUENCE [LARGE SCALE GENOMIC DNA]</scope>
    <source>
        <strain evidence="3">DSM 23145</strain>
    </source>
</reference>
<dbReference type="AlphaFoldDB" id="A0A1N7L558"/>
<feature type="transmembrane region" description="Helical" evidence="1">
    <location>
        <begin position="44"/>
        <end position="63"/>
    </location>
</feature>
<name>A0A1N7L558_9FLAO</name>
<keyword evidence="1" id="KW-0812">Transmembrane</keyword>
<proteinExistence type="predicted"/>
<keyword evidence="1" id="KW-1133">Transmembrane helix</keyword>
<accession>A0A1N7L558</accession>
<evidence type="ECO:0000313" key="2">
    <source>
        <dbReference type="EMBL" id="SIS68992.1"/>
    </source>
</evidence>